<evidence type="ECO:0000259" key="5">
    <source>
        <dbReference type="PROSITE" id="PS52004"/>
    </source>
</evidence>
<dbReference type="SUPFAM" id="SSF53901">
    <property type="entry name" value="Thiolase-like"/>
    <property type="match status" value="2"/>
</dbReference>
<evidence type="ECO:0000313" key="6">
    <source>
        <dbReference type="EMBL" id="TLM75661.1"/>
    </source>
</evidence>
<evidence type="ECO:0000256" key="2">
    <source>
        <dbReference type="ARBA" id="ARBA00008467"/>
    </source>
</evidence>
<accession>A0ABY2UES0</accession>
<dbReference type="PANTHER" id="PTHR11712">
    <property type="entry name" value="POLYKETIDE SYNTHASE-RELATED"/>
    <property type="match status" value="1"/>
</dbReference>
<comment type="pathway">
    <text evidence="1">Lipid metabolism.</text>
</comment>
<evidence type="ECO:0000313" key="7">
    <source>
        <dbReference type="Proteomes" id="UP000306791"/>
    </source>
</evidence>
<dbReference type="InterPro" id="IPR000794">
    <property type="entry name" value="Beta-ketoacyl_synthase"/>
</dbReference>
<dbReference type="InterPro" id="IPR016039">
    <property type="entry name" value="Thiolase-like"/>
</dbReference>
<reference evidence="6 7" key="1">
    <citation type="submission" date="2019-05" db="EMBL/GenBank/DDBJ databases">
        <title>Microbulbifer harenosus sp. nov., an alginate-degrading bacterium isolated from coastal sand.</title>
        <authorList>
            <person name="Huang H."/>
            <person name="Mo K."/>
            <person name="Bao S."/>
        </authorList>
    </citation>
    <scope>NUCLEOTIDE SEQUENCE [LARGE SCALE GENOMIC DNA]</scope>
    <source>
        <strain evidence="6 7">HB161719</strain>
    </source>
</reference>
<evidence type="ECO:0000256" key="4">
    <source>
        <dbReference type="RuleBase" id="RU003694"/>
    </source>
</evidence>
<comment type="caution">
    <text evidence="6">The sequence shown here is derived from an EMBL/GenBank/DDBJ whole genome shotgun (WGS) entry which is preliminary data.</text>
</comment>
<dbReference type="RefSeq" id="WP_138236633.1">
    <property type="nucleotide sequence ID" value="NZ_CP185860.1"/>
</dbReference>
<organism evidence="6 7">
    <name type="scientific">Microbulbifer harenosus</name>
    <dbReference type="NCBI Taxonomy" id="2576840"/>
    <lineage>
        <taxon>Bacteria</taxon>
        <taxon>Pseudomonadati</taxon>
        <taxon>Pseudomonadota</taxon>
        <taxon>Gammaproteobacteria</taxon>
        <taxon>Cellvibrionales</taxon>
        <taxon>Microbulbiferaceae</taxon>
        <taxon>Microbulbifer</taxon>
    </lineage>
</organism>
<gene>
    <name evidence="6" type="ORF">FDY93_15295</name>
</gene>
<sequence length="388" mass="40355">MPDYYLNHMSLTCALGTGSDADADRVAERLFRGDISAMRPGSQWLGPDYGRFGVVDTALPAVPEALREYDCRNNRLAQQVLATLREPLDALVNRHGAARIGVVMGTSTSGIASGEQRLAGEDGKNYRYRYQQQMAALAEYVARFLGLGGPRLTVSTACSSSANAFASARRLLAMDACDAVLVGGVDTLCGMTVTGFNGLGALSAAHTRPFSADRDGINLGEAGAMFIMSREPGPVRLCGIAASSDAHHMSGPEPEGRGAEAAMRGALRDAGLAASAIGYLNLHGTGTPQNDVMESRAVSRLLGDAVSCSSTKPMTGHTLGAAGALEAAFCWLALTRGRLPPHCNGGGSDPALPSLNLLREGVDAPAPDYVMSNSFAFGGSNCSLILGK</sequence>
<evidence type="ECO:0000256" key="3">
    <source>
        <dbReference type="ARBA" id="ARBA00022679"/>
    </source>
</evidence>
<dbReference type="NCBIfam" id="NF006618">
    <property type="entry name" value="PRK09185.1"/>
    <property type="match status" value="1"/>
</dbReference>
<comment type="similarity">
    <text evidence="2 4">Belongs to the thiolase-like superfamily. Beta-ketoacyl-ACP synthases family.</text>
</comment>
<dbReference type="Pfam" id="PF02801">
    <property type="entry name" value="Ketoacyl-synt_C"/>
    <property type="match status" value="1"/>
</dbReference>
<keyword evidence="7" id="KW-1185">Reference proteome</keyword>
<dbReference type="InterPro" id="IPR020841">
    <property type="entry name" value="PKS_Beta-ketoAc_synthase_dom"/>
</dbReference>
<dbReference type="Proteomes" id="UP000306791">
    <property type="component" value="Unassembled WGS sequence"/>
</dbReference>
<dbReference type="Pfam" id="PF00109">
    <property type="entry name" value="ketoacyl-synt"/>
    <property type="match status" value="1"/>
</dbReference>
<protein>
    <submittedName>
        <fullName evidence="6">Beta-ketoacyl-ACP synthase</fullName>
    </submittedName>
</protein>
<feature type="domain" description="Ketosynthase family 3 (KS3)" evidence="5">
    <location>
        <begin position="1"/>
        <end position="388"/>
    </location>
</feature>
<evidence type="ECO:0000256" key="1">
    <source>
        <dbReference type="ARBA" id="ARBA00005189"/>
    </source>
</evidence>
<keyword evidence="3 4" id="KW-0808">Transferase</keyword>
<dbReference type="InterPro" id="IPR014031">
    <property type="entry name" value="Ketoacyl_synth_C"/>
</dbReference>
<proteinExistence type="inferred from homology"/>
<dbReference type="Gene3D" id="3.40.47.10">
    <property type="match status" value="1"/>
</dbReference>
<dbReference type="InterPro" id="IPR014030">
    <property type="entry name" value="Ketoacyl_synth_N"/>
</dbReference>
<dbReference type="SMART" id="SM00825">
    <property type="entry name" value="PKS_KS"/>
    <property type="match status" value="1"/>
</dbReference>
<dbReference type="PANTHER" id="PTHR11712:SF320">
    <property type="entry name" value="BETA-KETOACYL SYNTHASE"/>
    <property type="match status" value="1"/>
</dbReference>
<dbReference type="EMBL" id="VANI01000016">
    <property type="protein sequence ID" value="TLM75661.1"/>
    <property type="molecule type" value="Genomic_DNA"/>
</dbReference>
<dbReference type="PROSITE" id="PS52004">
    <property type="entry name" value="KS3_2"/>
    <property type="match status" value="1"/>
</dbReference>
<name>A0ABY2UES0_9GAMM</name>